<dbReference type="Gene3D" id="3.30.70.270">
    <property type="match status" value="1"/>
</dbReference>
<evidence type="ECO:0000313" key="3">
    <source>
        <dbReference type="Proteomes" id="UP001187531"/>
    </source>
</evidence>
<feature type="domain" description="Reverse transcriptase" evidence="1">
    <location>
        <begin position="2"/>
        <end position="74"/>
    </location>
</feature>
<dbReference type="InterPro" id="IPR000477">
    <property type="entry name" value="RT_dom"/>
</dbReference>
<dbReference type="InterPro" id="IPR050951">
    <property type="entry name" value="Retrovirus_Pol_polyprotein"/>
</dbReference>
<sequence>MRMPFGIVCAQYIFQQKMEEIFSNLEGLGVIVDDIIVSGKEDKHDRNLIYVLERARKEGVKFNPEKCIFSAPTIPYFYHIITAECIKPDPSKFQAIKDMLYPTSKEELMMFLGLVNFLSFYAPNLSALNHSFRVRKAGYIPVDRCSRIRDGKGQGFYLS</sequence>
<name>A0AA88HAX0_ARTSF</name>
<dbReference type="Proteomes" id="UP001187531">
    <property type="component" value="Unassembled WGS sequence"/>
</dbReference>
<reference evidence="2" key="1">
    <citation type="submission" date="2023-07" db="EMBL/GenBank/DDBJ databases">
        <title>Chromosome-level genome assembly of Artemia franciscana.</title>
        <authorList>
            <person name="Jo E."/>
        </authorList>
    </citation>
    <scope>NUCLEOTIDE SEQUENCE</scope>
    <source>
        <tissue evidence="2">Whole body</tissue>
    </source>
</reference>
<gene>
    <name evidence="2" type="ORF">QYM36_019206</name>
</gene>
<comment type="caution">
    <text evidence="2">The sequence shown here is derived from an EMBL/GenBank/DDBJ whole genome shotgun (WGS) entry which is preliminary data.</text>
</comment>
<dbReference type="EMBL" id="JAVRJZ010000682">
    <property type="protein sequence ID" value="KAK2702181.1"/>
    <property type="molecule type" value="Genomic_DNA"/>
</dbReference>
<keyword evidence="3" id="KW-1185">Reference proteome</keyword>
<dbReference type="GO" id="GO:0071897">
    <property type="term" value="P:DNA biosynthetic process"/>
    <property type="evidence" value="ECO:0007669"/>
    <property type="project" value="UniProtKB-ARBA"/>
</dbReference>
<dbReference type="Pfam" id="PF00078">
    <property type="entry name" value="RVT_1"/>
    <property type="match status" value="1"/>
</dbReference>
<dbReference type="PANTHER" id="PTHR37984:SF5">
    <property type="entry name" value="PROTEIN NYNRIN-LIKE"/>
    <property type="match status" value="1"/>
</dbReference>
<accession>A0AA88HAX0</accession>
<organism evidence="2 3">
    <name type="scientific">Artemia franciscana</name>
    <name type="common">Brine shrimp</name>
    <name type="synonym">Artemia sanfranciscana</name>
    <dbReference type="NCBI Taxonomy" id="6661"/>
    <lineage>
        <taxon>Eukaryota</taxon>
        <taxon>Metazoa</taxon>
        <taxon>Ecdysozoa</taxon>
        <taxon>Arthropoda</taxon>
        <taxon>Crustacea</taxon>
        <taxon>Branchiopoda</taxon>
        <taxon>Anostraca</taxon>
        <taxon>Artemiidae</taxon>
        <taxon>Artemia</taxon>
    </lineage>
</organism>
<evidence type="ECO:0000259" key="1">
    <source>
        <dbReference type="Pfam" id="PF00078"/>
    </source>
</evidence>
<dbReference type="SUPFAM" id="SSF56672">
    <property type="entry name" value="DNA/RNA polymerases"/>
    <property type="match status" value="1"/>
</dbReference>
<dbReference type="InterPro" id="IPR043502">
    <property type="entry name" value="DNA/RNA_pol_sf"/>
</dbReference>
<dbReference type="PANTHER" id="PTHR37984">
    <property type="entry name" value="PROTEIN CBG26694"/>
    <property type="match status" value="1"/>
</dbReference>
<dbReference type="AlphaFoldDB" id="A0AA88HAX0"/>
<dbReference type="InterPro" id="IPR043128">
    <property type="entry name" value="Rev_trsase/Diguanyl_cyclase"/>
</dbReference>
<proteinExistence type="predicted"/>
<evidence type="ECO:0000313" key="2">
    <source>
        <dbReference type="EMBL" id="KAK2702181.1"/>
    </source>
</evidence>
<protein>
    <recommendedName>
        <fullName evidence="1">Reverse transcriptase domain-containing protein</fullName>
    </recommendedName>
</protein>